<dbReference type="PANTHER" id="PTHR46018:SF2">
    <property type="entry name" value="ZINC PHOSPHODIESTERASE ELAC PROTEIN 1"/>
    <property type="match status" value="1"/>
</dbReference>
<dbReference type="OrthoDB" id="9800940at2"/>
<keyword evidence="4 8" id="KW-0479">Metal-binding</keyword>
<dbReference type="EMBL" id="QWDN01000003">
    <property type="protein sequence ID" value="TEB44459.1"/>
    <property type="molecule type" value="Genomic_DNA"/>
</dbReference>
<evidence type="ECO:0000256" key="4">
    <source>
        <dbReference type="ARBA" id="ARBA00022723"/>
    </source>
</evidence>
<dbReference type="NCBIfam" id="TIGR02651">
    <property type="entry name" value="RNase_Z"/>
    <property type="match status" value="1"/>
</dbReference>
<name>A0A4Y7UF47_9FLAO</name>
<feature type="binding site" evidence="8">
    <location>
        <position position="62"/>
    </location>
    <ligand>
        <name>Zn(2+)</name>
        <dbReference type="ChEBI" id="CHEBI:29105"/>
        <label>1</label>
        <note>catalytic</note>
    </ligand>
</feature>
<evidence type="ECO:0000256" key="8">
    <source>
        <dbReference type="HAMAP-Rule" id="MF_01818"/>
    </source>
</evidence>
<dbReference type="GO" id="GO:0042781">
    <property type="term" value="F:3'-tRNA processing endoribonuclease activity"/>
    <property type="evidence" value="ECO:0007669"/>
    <property type="project" value="UniProtKB-UniRule"/>
</dbReference>
<comment type="subunit">
    <text evidence="1 8">Homodimer.</text>
</comment>
<evidence type="ECO:0000313" key="10">
    <source>
        <dbReference type="EMBL" id="TEB44459.1"/>
    </source>
</evidence>
<dbReference type="InterPro" id="IPR036866">
    <property type="entry name" value="RibonucZ/Hydroxyglut_hydro"/>
</dbReference>
<keyword evidence="5 8" id="KW-0255">Endonuclease</keyword>
<comment type="caution">
    <text evidence="10">The sequence shown here is derived from an EMBL/GenBank/DDBJ whole genome shotgun (WGS) entry which is preliminary data.</text>
</comment>
<evidence type="ECO:0000313" key="12">
    <source>
        <dbReference type="Proteomes" id="UP000298340"/>
    </source>
</evidence>
<dbReference type="Pfam" id="PF23023">
    <property type="entry name" value="Anti-Pycsar_Apyc1"/>
    <property type="match status" value="1"/>
</dbReference>
<feature type="active site" description="Proton acceptor" evidence="8">
    <location>
        <position position="64"/>
    </location>
</feature>
<organism evidence="10 12">
    <name type="scientific">Flavobacterium circumlabens</name>
    <dbReference type="NCBI Taxonomy" id="2133765"/>
    <lineage>
        <taxon>Bacteria</taxon>
        <taxon>Pseudomonadati</taxon>
        <taxon>Bacteroidota</taxon>
        <taxon>Flavobacteriia</taxon>
        <taxon>Flavobacteriales</taxon>
        <taxon>Flavobacteriaceae</taxon>
        <taxon>Flavobacterium</taxon>
    </lineage>
</organism>
<comment type="catalytic activity">
    <reaction evidence="8">
        <text>Endonucleolytic cleavage of RNA, removing extra 3' nucleotides from tRNA precursor, generating 3' termini of tRNAs. A 3'-hydroxy group is left at the tRNA terminus and a 5'-phosphoryl group is left at the trailer molecule.</text>
        <dbReference type="EC" id="3.1.26.11"/>
    </reaction>
</comment>
<feature type="binding site" evidence="8">
    <location>
        <position position="65"/>
    </location>
    <ligand>
        <name>Zn(2+)</name>
        <dbReference type="ChEBI" id="CHEBI:29105"/>
        <label>2</label>
        <note>catalytic</note>
    </ligand>
</feature>
<dbReference type="Proteomes" id="UP000295270">
    <property type="component" value="Unassembled WGS sequence"/>
</dbReference>
<evidence type="ECO:0000313" key="9">
    <source>
        <dbReference type="EMBL" id="TCN59068.1"/>
    </source>
</evidence>
<dbReference type="CDD" id="cd07717">
    <property type="entry name" value="RNaseZ_ZiPD-like_MBL-fold"/>
    <property type="match status" value="1"/>
</dbReference>
<dbReference type="AlphaFoldDB" id="A0A4Y7UF47"/>
<dbReference type="EC" id="3.1.26.11" evidence="8"/>
<evidence type="ECO:0000256" key="7">
    <source>
        <dbReference type="ARBA" id="ARBA00022833"/>
    </source>
</evidence>
<dbReference type="NCBIfam" id="NF000801">
    <property type="entry name" value="PRK00055.1-3"/>
    <property type="match status" value="1"/>
</dbReference>
<dbReference type="InterPro" id="IPR013471">
    <property type="entry name" value="RNase_Z/BN"/>
</dbReference>
<reference evidence="9 11" key="1">
    <citation type="journal article" date="2015" name="Stand. Genomic Sci.">
        <title>Genomic Encyclopedia of Bacterial and Archaeal Type Strains, Phase III: the genomes of soil and plant-associated and newly described type strains.</title>
        <authorList>
            <person name="Whitman W.B."/>
            <person name="Woyke T."/>
            <person name="Klenk H.P."/>
            <person name="Zhou Y."/>
            <person name="Lilburn T.G."/>
            <person name="Beck B.J."/>
            <person name="De Vos P."/>
            <person name="Vandamme P."/>
            <person name="Eisen J.A."/>
            <person name="Garrity G."/>
            <person name="Hugenholtz P."/>
            <person name="Kyrpides N.C."/>
        </authorList>
    </citation>
    <scope>NUCLEOTIDE SEQUENCE [LARGE SCALE GENOMIC DNA]</scope>
    <source>
        <strain evidence="9 11">P5626</strain>
    </source>
</reference>
<comment type="similarity">
    <text evidence="8">Belongs to the RNase Z family.</text>
</comment>
<keyword evidence="7 8" id="KW-0862">Zinc</keyword>
<feature type="binding site" evidence="8">
    <location>
        <position position="210"/>
    </location>
    <ligand>
        <name>Zn(2+)</name>
        <dbReference type="ChEBI" id="CHEBI:29105"/>
        <label>2</label>
        <note>catalytic</note>
    </ligand>
</feature>
<feature type="binding site" evidence="8">
    <location>
        <position position="210"/>
    </location>
    <ligand>
        <name>Zn(2+)</name>
        <dbReference type="ChEBI" id="CHEBI:29105"/>
        <label>1</label>
        <note>catalytic</note>
    </ligand>
</feature>
<comment type="function">
    <text evidence="8">Zinc phosphodiesterase, which displays some tRNA 3'-processing endonuclease activity. Probably involved in tRNA maturation, by removing a 3'-trailer from precursor tRNA.</text>
</comment>
<feature type="binding site" evidence="8">
    <location>
        <position position="60"/>
    </location>
    <ligand>
        <name>Zn(2+)</name>
        <dbReference type="ChEBI" id="CHEBI:29105"/>
        <label>1</label>
        <note>catalytic</note>
    </ligand>
</feature>
<evidence type="ECO:0000256" key="3">
    <source>
        <dbReference type="ARBA" id="ARBA00022722"/>
    </source>
</evidence>
<gene>
    <name evidence="8" type="primary">rnz</name>
    <name evidence="10" type="ORF">D0809_11995</name>
    <name evidence="9" type="ORF">EV142_103518</name>
</gene>
<proteinExistence type="inferred from homology"/>
<feature type="binding site" evidence="8">
    <location>
        <position position="140"/>
    </location>
    <ligand>
        <name>Zn(2+)</name>
        <dbReference type="ChEBI" id="CHEBI:29105"/>
        <label>1</label>
        <note>catalytic</note>
    </ligand>
</feature>
<evidence type="ECO:0000256" key="6">
    <source>
        <dbReference type="ARBA" id="ARBA00022801"/>
    </source>
</evidence>
<evidence type="ECO:0000256" key="5">
    <source>
        <dbReference type="ARBA" id="ARBA00022759"/>
    </source>
</evidence>
<comment type="cofactor">
    <cofactor evidence="8">
        <name>Zn(2+)</name>
        <dbReference type="ChEBI" id="CHEBI:29105"/>
    </cofactor>
    <text evidence="8">Binds 2 Zn(2+) ions.</text>
</comment>
<dbReference type="PANTHER" id="PTHR46018">
    <property type="entry name" value="ZINC PHOSPHODIESTERASE ELAC PROTEIN 1"/>
    <property type="match status" value="1"/>
</dbReference>
<protein>
    <recommendedName>
        <fullName evidence="8">Ribonuclease Z</fullName>
        <shortName evidence="8">RNase Z</shortName>
        <ecNumber evidence="8">3.1.26.11</ecNumber>
    </recommendedName>
    <alternativeName>
        <fullName evidence="8">tRNA 3 endonuclease</fullName>
    </alternativeName>
    <alternativeName>
        <fullName evidence="8">tRNase Z</fullName>
    </alternativeName>
</protein>
<accession>A0A4Y7UF47</accession>
<evidence type="ECO:0000313" key="11">
    <source>
        <dbReference type="Proteomes" id="UP000295270"/>
    </source>
</evidence>
<dbReference type="RefSeq" id="WP_132035373.1">
    <property type="nucleotide sequence ID" value="NZ_QWDN01000003.1"/>
</dbReference>
<sequence length="302" mass="34364">MKLTILGCYAATPRTITNPTSQVLEIKNRMFLIDCGEGTQVQLRKNKIKFSKINHIFISHLHGDHFFGLIGTISTFALLGRTTDLHIYGPKGIKEIITLQLRLSNSWTTYELFFHELESKESEVIFEDNRVIVKTIPLKHRVYTNGFLFQEKPADRKLNVDAVQQYNIHTAYYQKIKGGGNVTLDDGTVIENEKLSFDPIPALSYAFCSDTVYKEDIIPLIKDVDVLYHESTFLESEAPLALKTLHSTAKEAARIALKANAKQLVLGHYSTRYDGIERFKQEAEEIFPNVLLGDDGRSFEFD</sequence>
<dbReference type="SUPFAM" id="SSF56281">
    <property type="entry name" value="Metallo-hydrolase/oxidoreductase"/>
    <property type="match status" value="1"/>
</dbReference>
<keyword evidence="6 8" id="KW-0378">Hydrolase</keyword>
<evidence type="ECO:0000256" key="2">
    <source>
        <dbReference type="ARBA" id="ARBA00022694"/>
    </source>
</evidence>
<dbReference type="Gene3D" id="3.60.15.10">
    <property type="entry name" value="Ribonuclease Z/Hydroxyacylglutathione hydrolase-like"/>
    <property type="match status" value="1"/>
</dbReference>
<keyword evidence="3 8" id="KW-0540">Nuclease</keyword>
<reference evidence="9" key="3">
    <citation type="submission" date="2019-03" db="EMBL/GenBank/DDBJ databases">
        <authorList>
            <person name="Whitman W."/>
            <person name="Huntemann M."/>
            <person name="Clum A."/>
            <person name="Pillay M."/>
            <person name="Palaniappan K."/>
            <person name="Varghese N."/>
            <person name="Mikhailova N."/>
            <person name="Stamatis D."/>
            <person name="Reddy T."/>
            <person name="Daum C."/>
            <person name="Shapiro N."/>
            <person name="Ivanova N."/>
            <person name="Kyrpides N."/>
            <person name="Woyke T."/>
        </authorList>
    </citation>
    <scope>NUCLEOTIDE SEQUENCE</scope>
    <source>
        <strain evidence="9">P5626</strain>
    </source>
</reference>
<dbReference type="HAMAP" id="MF_01818">
    <property type="entry name" value="RNase_Z_BN"/>
    <property type="match status" value="1"/>
</dbReference>
<feature type="binding site" evidence="8">
    <location>
        <position position="268"/>
    </location>
    <ligand>
        <name>Zn(2+)</name>
        <dbReference type="ChEBI" id="CHEBI:29105"/>
        <label>2</label>
        <note>catalytic</note>
    </ligand>
</feature>
<feature type="binding site" evidence="8">
    <location>
        <position position="64"/>
    </location>
    <ligand>
        <name>Zn(2+)</name>
        <dbReference type="ChEBI" id="CHEBI:29105"/>
        <label>2</label>
        <note>catalytic</note>
    </ligand>
</feature>
<reference evidence="10 12" key="2">
    <citation type="journal article" date="2018" name="Syst. Appl. Microbiol.">
        <title>Flavobacterium circumlabens sp. nov. and Flavobacterium cupreum sp. nov., two psychrotrophic species isolated from Antarctic environmental samples.</title>
        <authorList>
            <person name="Kralova S."/>
            <person name="Busse H.J."/>
            <person name="Svec P."/>
            <person name="Maslanova I."/>
            <person name="Stankova E."/>
            <person name="Bartak M."/>
            <person name="Sedlacek I."/>
        </authorList>
    </citation>
    <scope>NUCLEOTIDE SEQUENCE [LARGE SCALE GENOMIC DNA]</scope>
    <source>
        <strain evidence="10 12">CCM 8828</strain>
    </source>
</reference>
<keyword evidence="11" id="KW-1185">Reference proteome</keyword>
<keyword evidence="2 8" id="KW-0819">tRNA processing</keyword>
<dbReference type="Proteomes" id="UP000298340">
    <property type="component" value="Unassembled WGS sequence"/>
</dbReference>
<evidence type="ECO:0000256" key="1">
    <source>
        <dbReference type="ARBA" id="ARBA00011738"/>
    </source>
</evidence>
<dbReference type="EMBL" id="SLWA01000003">
    <property type="protein sequence ID" value="TCN59068.1"/>
    <property type="molecule type" value="Genomic_DNA"/>
</dbReference>
<dbReference type="GO" id="GO:0008270">
    <property type="term" value="F:zinc ion binding"/>
    <property type="evidence" value="ECO:0007669"/>
    <property type="project" value="UniProtKB-UniRule"/>
</dbReference>